<dbReference type="Pfam" id="PF03724">
    <property type="entry name" value="META"/>
    <property type="match status" value="1"/>
</dbReference>
<dbReference type="InterPro" id="IPR005119">
    <property type="entry name" value="LysR_subst-bd"/>
</dbReference>
<reference evidence="6 7" key="1">
    <citation type="journal article" date="2009" name="Stand. Genomic Sci.">
        <title>Complete genome sequence of Stackebrandtia nassauensis type strain (LLR-40K-21).</title>
        <authorList>
            <person name="Munk C."/>
            <person name="Lapidus A."/>
            <person name="Copeland A."/>
            <person name="Jando M."/>
            <person name="Mayilraj S."/>
            <person name="Glavina Del Rio T."/>
            <person name="Nolan M."/>
            <person name="Chen F."/>
            <person name="Lucas S."/>
            <person name="Tice H."/>
            <person name="Cheng J.F."/>
            <person name="Han C."/>
            <person name="Detter J.C."/>
            <person name="Bruce D."/>
            <person name="Goodwin L."/>
            <person name="Chain P."/>
            <person name="Pitluck S."/>
            <person name="Goker M."/>
            <person name="Ovchinikova G."/>
            <person name="Pati A."/>
            <person name="Ivanova N."/>
            <person name="Mavromatis K."/>
            <person name="Chen A."/>
            <person name="Palaniappan K."/>
            <person name="Land M."/>
            <person name="Hauser L."/>
            <person name="Chang Y.J."/>
            <person name="Jeffries C.D."/>
            <person name="Bristow J."/>
            <person name="Eisen J.A."/>
            <person name="Markowitz V."/>
            <person name="Hugenholtz P."/>
            <person name="Kyrpides N.C."/>
            <person name="Klenk H.P."/>
        </authorList>
    </citation>
    <scope>NUCLEOTIDE SEQUENCE [LARGE SCALE GENOMIC DNA]</scope>
    <source>
        <strain evidence="7">DSM 44728 / CIP 108903 / NRRL B-16338 / NBRC 102104 / LLR-40K-21</strain>
    </source>
</reference>
<dbReference type="InterPro" id="IPR036390">
    <property type="entry name" value="WH_DNA-bd_sf"/>
</dbReference>
<dbReference type="CDD" id="cd05466">
    <property type="entry name" value="PBP2_LTTR_substrate"/>
    <property type="match status" value="1"/>
</dbReference>
<keyword evidence="2" id="KW-0805">Transcription regulation</keyword>
<dbReference type="InterPro" id="IPR038670">
    <property type="entry name" value="HslJ-like_sf"/>
</dbReference>
<dbReference type="Proteomes" id="UP000000844">
    <property type="component" value="Chromosome"/>
</dbReference>
<evidence type="ECO:0000256" key="4">
    <source>
        <dbReference type="ARBA" id="ARBA00023163"/>
    </source>
</evidence>
<accession>D3PV29</accession>
<dbReference type="PRINTS" id="PR00039">
    <property type="entry name" value="HTHLYSR"/>
</dbReference>
<dbReference type="eggNOG" id="COG0583">
    <property type="taxonomic scope" value="Bacteria"/>
</dbReference>
<dbReference type="PROSITE" id="PS50931">
    <property type="entry name" value="HTH_LYSR"/>
    <property type="match status" value="1"/>
</dbReference>
<dbReference type="InterPro" id="IPR036388">
    <property type="entry name" value="WH-like_DNA-bd_sf"/>
</dbReference>
<dbReference type="STRING" id="446470.Snas_1375"/>
<comment type="similarity">
    <text evidence="1">Belongs to the LysR transcriptional regulatory family.</text>
</comment>
<organism evidence="6 7">
    <name type="scientific">Stackebrandtia nassauensis (strain DSM 44728 / CIP 108903 / NRRL B-16338 / NBRC 102104 / LLR-40K-21)</name>
    <dbReference type="NCBI Taxonomy" id="446470"/>
    <lineage>
        <taxon>Bacteria</taxon>
        <taxon>Bacillati</taxon>
        <taxon>Actinomycetota</taxon>
        <taxon>Actinomycetes</taxon>
        <taxon>Glycomycetales</taxon>
        <taxon>Glycomycetaceae</taxon>
        <taxon>Stackebrandtia</taxon>
    </lineage>
</organism>
<dbReference type="GO" id="GO:0003677">
    <property type="term" value="F:DNA binding"/>
    <property type="evidence" value="ECO:0007669"/>
    <property type="project" value="UniProtKB-KW"/>
</dbReference>
<dbReference type="GO" id="GO:0032993">
    <property type="term" value="C:protein-DNA complex"/>
    <property type="evidence" value="ECO:0007669"/>
    <property type="project" value="TreeGrafter"/>
</dbReference>
<dbReference type="AlphaFoldDB" id="D3PV29"/>
<proteinExistence type="inferred from homology"/>
<evidence type="ECO:0000256" key="3">
    <source>
        <dbReference type="ARBA" id="ARBA00023125"/>
    </source>
</evidence>
<evidence type="ECO:0000256" key="1">
    <source>
        <dbReference type="ARBA" id="ARBA00009437"/>
    </source>
</evidence>
<dbReference type="InterPro" id="IPR005184">
    <property type="entry name" value="DUF306_Meta_HslJ"/>
</dbReference>
<dbReference type="eggNOG" id="COG3187">
    <property type="taxonomic scope" value="Bacteria"/>
</dbReference>
<evidence type="ECO:0000313" key="7">
    <source>
        <dbReference type="Proteomes" id="UP000000844"/>
    </source>
</evidence>
<dbReference type="PANTHER" id="PTHR30346:SF0">
    <property type="entry name" value="HCA OPERON TRANSCRIPTIONAL ACTIVATOR HCAR"/>
    <property type="match status" value="1"/>
</dbReference>
<dbReference type="Pfam" id="PF00126">
    <property type="entry name" value="HTH_1"/>
    <property type="match status" value="1"/>
</dbReference>
<dbReference type="SUPFAM" id="SSF53850">
    <property type="entry name" value="Periplasmic binding protein-like II"/>
    <property type="match status" value="1"/>
</dbReference>
<dbReference type="Pfam" id="PF03466">
    <property type="entry name" value="LysR_substrate"/>
    <property type="match status" value="1"/>
</dbReference>
<keyword evidence="4" id="KW-0804">Transcription</keyword>
<dbReference type="OrthoDB" id="4131546at2"/>
<dbReference type="Gene3D" id="2.40.128.270">
    <property type="match status" value="1"/>
</dbReference>
<gene>
    <name evidence="6" type="ordered locus">Snas_1375</name>
</gene>
<dbReference type="SUPFAM" id="SSF46785">
    <property type="entry name" value="Winged helix' DNA-binding domain"/>
    <property type="match status" value="1"/>
</dbReference>
<evidence type="ECO:0000259" key="5">
    <source>
        <dbReference type="PROSITE" id="PS50931"/>
    </source>
</evidence>
<dbReference type="KEGG" id="sna:Snas_1375"/>
<dbReference type="Gene3D" id="3.40.190.10">
    <property type="entry name" value="Periplasmic binding protein-like II"/>
    <property type="match status" value="2"/>
</dbReference>
<evidence type="ECO:0000313" key="6">
    <source>
        <dbReference type="EMBL" id="ADD41082.1"/>
    </source>
</evidence>
<dbReference type="InterPro" id="IPR000847">
    <property type="entry name" value="LysR_HTH_N"/>
</dbReference>
<protein>
    <submittedName>
        <fullName evidence="6">Transcriptional regulator, LysR family</fullName>
    </submittedName>
</protein>
<dbReference type="GO" id="GO:0003700">
    <property type="term" value="F:DNA-binding transcription factor activity"/>
    <property type="evidence" value="ECO:0007669"/>
    <property type="project" value="InterPro"/>
</dbReference>
<dbReference type="Gene3D" id="1.10.10.10">
    <property type="entry name" value="Winged helix-like DNA-binding domain superfamily/Winged helix DNA-binding domain"/>
    <property type="match status" value="1"/>
</dbReference>
<feature type="domain" description="HTH lysR-type" evidence="5">
    <location>
        <begin position="4"/>
        <end position="63"/>
    </location>
</feature>
<dbReference type="EMBL" id="CP001778">
    <property type="protein sequence ID" value="ADD41082.1"/>
    <property type="molecule type" value="Genomic_DNA"/>
</dbReference>
<name>D3PV29_STANL</name>
<sequence length="458" mass="50167">MSSVELRHLATMAAVAEEGSFGRAASRLRYTQSTVSQQIAALEKTIGGAVFERPGGPKPVRLTPLGSVVLAQGQELLAQAEALTDAVDRFKAGEGRIDIGTFQSVSIVILPRLVRRLRDRHPGCDIRLSEDEPENPRIGDLDLLFYDRPLDGDVEHLKLIDDPYLLVSRNGTFDEGPVALERLDGMPMVAWPDICDQSRMEEALASHGVRPQIVFRTAGNEALLSMVRAGMGPALLPWLALDGTDAWSDDRLRVHQLEPAPPARQIYLYWQAGRTHSPLARAAIRIAGDIATEIAERQTEPYWLSPRPIHMKSTRITLSTLGVLALAACGTGTADNGDGADKPGPEDLKGHTFAIESVEGETRGEKLMKDSKLTIKFTDDGEIKLDTDCNQRFGSVEISGDTIKTDKLAGTLMGCEETRTEQEDWASEFVESEPEWKLDGEKLILTTSDATVTMKQSK</sequence>
<dbReference type="PANTHER" id="PTHR30346">
    <property type="entry name" value="TRANSCRIPTIONAL DUAL REGULATOR HCAR-RELATED"/>
    <property type="match status" value="1"/>
</dbReference>
<keyword evidence="7" id="KW-1185">Reference proteome</keyword>
<dbReference type="HOGENOM" id="CLU_597043_0_0_11"/>
<keyword evidence="3" id="KW-0238">DNA-binding</keyword>
<evidence type="ECO:0000256" key="2">
    <source>
        <dbReference type="ARBA" id="ARBA00023015"/>
    </source>
</evidence>